<dbReference type="EMBL" id="CP000626">
    <property type="protein sequence ID" value="ABQ19221.1"/>
    <property type="molecule type" value="Genomic_DNA"/>
</dbReference>
<dbReference type="KEGG" id="vco:VC0395_0293"/>
<protein>
    <submittedName>
        <fullName evidence="1">Uncharacterized protein</fullName>
    </submittedName>
</protein>
<sequence length="45" mass="5494">MCCRAHQEVLPYFAIYDQKKTRLTHPPNPYALDIMAYFRDLYRLM</sequence>
<gene>
    <name evidence="1" type="ordered locus">VC0395_0293</name>
</gene>
<dbReference type="Proteomes" id="UP000000249">
    <property type="component" value="Chromosome 2"/>
</dbReference>
<accession>A0A0H3AEK3</accession>
<evidence type="ECO:0000313" key="1">
    <source>
        <dbReference type="EMBL" id="ABQ19221.1"/>
    </source>
</evidence>
<reference evidence="1 2" key="1">
    <citation type="submission" date="2007-03" db="EMBL/GenBank/DDBJ databases">
        <authorList>
            <person name="Heidelberg J."/>
        </authorList>
    </citation>
    <scope>NUCLEOTIDE SEQUENCE [LARGE SCALE GENOMIC DNA]</scope>
    <source>
        <strain evidence="2">ATCC 39541 / Classical Ogawa 395 / O395</strain>
    </source>
</reference>
<proteinExistence type="predicted"/>
<dbReference type="AlphaFoldDB" id="A0A0H3AEK3"/>
<name>A0A0H3AEK3_VIBC3</name>
<evidence type="ECO:0000313" key="2">
    <source>
        <dbReference type="Proteomes" id="UP000000249"/>
    </source>
</evidence>
<organism evidence="1 2">
    <name type="scientific">Vibrio cholerae serotype O1 (strain ATCC 39541 / Classical Ogawa 395 / O395)</name>
    <dbReference type="NCBI Taxonomy" id="345073"/>
    <lineage>
        <taxon>Bacteria</taxon>
        <taxon>Pseudomonadati</taxon>
        <taxon>Pseudomonadota</taxon>
        <taxon>Gammaproteobacteria</taxon>
        <taxon>Vibrionales</taxon>
        <taxon>Vibrionaceae</taxon>
        <taxon>Vibrio</taxon>
    </lineage>
</organism>